<evidence type="ECO:0000313" key="1">
    <source>
        <dbReference type="EMBL" id="GFS66664.1"/>
    </source>
</evidence>
<dbReference type="EMBL" id="BMAW01048559">
    <property type="protein sequence ID" value="GFS66664.1"/>
    <property type="molecule type" value="Genomic_DNA"/>
</dbReference>
<evidence type="ECO:0000313" key="2">
    <source>
        <dbReference type="Proteomes" id="UP000887013"/>
    </source>
</evidence>
<keyword evidence="2" id="KW-1185">Reference proteome</keyword>
<gene>
    <name evidence="1" type="ORF">NPIL_600901</name>
</gene>
<organism evidence="1 2">
    <name type="scientific">Nephila pilipes</name>
    <name type="common">Giant wood spider</name>
    <name type="synonym">Nephila maculata</name>
    <dbReference type="NCBI Taxonomy" id="299642"/>
    <lineage>
        <taxon>Eukaryota</taxon>
        <taxon>Metazoa</taxon>
        <taxon>Ecdysozoa</taxon>
        <taxon>Arthropoda</taxon>
        <taxon>Chelicerata</taxon>
        <taxon>Arachnida</taxon>
        <taxon>Araneae</taxon>
        <taxon>Araneomorphae</taxon>
        <taxon>Entelegynae</taxon>
        <taxon>Araneoidea</taxon>
        <taxon>Nephilidae</taxon>
        <taxon>Nephila</taxon>
    </lineage>
</organism>
<protein>
    <submittedName>
        <fullName evidence="1">Uncharacterized protein</fullName>
    </submittedName>
</protein>
<dbReference type="AlphaFoldDB" id="A0A8X6IYW9"/>
<comment type="caution">
    <text evidence="1">The sequence shown here is derived from an EMBL/GenBank/DDBJ whole genome shotgun (WGS) entry which is preliminary data.</text>
</comment>
<accession>A0A8X6IYW9</accession>
<proteinExistence type="predicted"/>
<sequence length="108" mass="12622">MDSQTNHELTSEQANYENFHHQFDVNSIVQMLEHACTAEALTRVINVVEATLSALHKYPFEDDEQQRLNIIDLEESSDEAKNRYITARRSELCWRISYPSSPKYRESS</sequence>
<reference evidence="1" key="1">
    <citation type="submission" date="2020-08" db="EMBL/GenBank/DDBJ databases">
        <title>Multicomponent nature underlies the extraordinary mechanical properties of spider dragline silk.</title>
        <authorList>
            <person name="Kono N."/>
            <person name="Nakamura H."/>
            <person name="Mori M."/>
            <person name="Yoshida Y."/>
            <person name="Ohtoshi R."/>
            <person name="Malay A.D."/>
            <person name="Moran D.A.P."/>
            <person name="Tomita M."/>
            <person name="Numata K."/>
            <person name="Arakawa K."/>
        </authorList>
    </citation>
    <scope>NUCLEOTIDE SEQUENCE</scope>
</reference>
<name>A0A8X6IYW9_NEPPI</name>
<dbReference type="Proteomes" id="UP000887013">
    <property type="component" value="Unassembled WGS sequence"/>
</dbReference>